<comment type="similarity">
    <text evidence="2">Belongs to the peptidase S54 family.</text>
</comment>
<evidence type="ECO:0000256" key="1">
    <source>
        <dbReference type="ARBA" id="ARBA00004141"/>
    </source>
</evidence>
<dbReference type="GO" id="GO:0006465">
    <property type="term" value="P:signal peptide processing"/>
    <property type="evidence" value="ECO:0007669"/>
    <property type="project" value="TreeGrafter"/>
</dbReference>
<dbReference type="SUPFAM" id="SSF144091">
    <property type="entry name" value="Rhomboid-like"/>
    <property type="match status" value="1"/>
</dbReference>
<feature type="transmembrane region" description="Helical" evidence="7">
    <location>
        <begin position="331"/>
        <end position="349"/>
    </location>
</feature>
<name>A0A376BAI4_9ASCO</name>
<reference evidence="10" key="1">
    <citation type="submission" date="2018-06" db="EMBL/GenBank/DDBJ databases">
        <authorList>
            <person name="Guldener U."/>
        </authorList>
    </citation>
    <scope>NUCLEOTIDE SEQUENCE [LARGE SCALE GENOMIC DNA]</scope>
    <source>
        <strain evidence="10">UTAD17</strain>
    </source>
</reference>
<sequence length="367" mass="41774">MLTTTTFKRFLCNTKVVLNNIKSSHPQKPVSRFNAKHGKLFFLSNSIDLQSSFTATKNLVNPTYVSPLSVLKSSIILPLLPKNNIRLFSNTNLQSRSWNVFTASNQKYISLNRFQSYRNANGNNSNSTLTLTLFGFVFMGVTFFSTPYLFEYVPLFTYFKTHPKEMVYSIIGLNLAVFGLWQVPKYWRFLQRYFLLEKDFVYSKWSLIGSAFSQQEMWHLGMNMLALWSFGTGLSVMVGAPGFFSLYMNASMLSSLFSLWYPKIMRIGMWGASLGASGALFGVFGCFAYLVPTAQILLFVFPIPGGAWLAFMGSVAWNAAGCILRWGTFDYAAHLGGSIMGILYGWYFSELIKKEREKRMSLLRNFF</sequence>
<evidence type="ECO:0000256" key="7">
    <source>
        <dbReference type="SAM" id="Phobius"/>
    </source>
</evidence>
<comment type="subcellular location">
    <subcellularLocation>
        <location evidence="1">Membrane</location>
        <topology evidence="1">Multi-pass membrane protein</topology>
    </subcellularLocation>
</comment>
<evidence type="ECO:0000256" key="4">
    <source>
        <dbReference type="ARBA" id="ARBA00022801"/>
    </source>
</evidence>
<keyword evidence="6 7" id="KW-0472">Membrane</keyword>
<feature type="transmembrane region" description="Helical" evidence="7">
    <location>
        <begin position="166"/>
        <end position="183"/>
    </location>
</feature>
<accession>A0A376BAI4</accession>
<evidence type="ECO:0000256" key="3">
    <source>
        <dbReference type="ARBA" id="ARBA00022692"/>
    </source>
</evidence>
<evidence type="ECO:0000256" key="6">
    <source>
        <dbReference type="ARBA" id="ARBA00023136"/>
    </source>
</evidence>
<dbReference type="PANTHER" id="PTHR43731:SF14">
    <property type="entry name" value="PRESENILIN-ASSOCIATED RHOMBOID-LIKE PROTEIN, MITOCHONDRIAL"/>
    <property type="match status" value="1"/>
</dbReference>
<keyword evidence="5 7" id="KW-1133">Transmembrane helix</keyword>
<dbReference type="VEuPathDB" id="FungiDB:SCODWIG_03372"/>
<dbReference type="InterPro" id="IPR050925">
    <property type="entry name" value="Rhomboid_protease_S54"/>
</dbReference>
<dbReference type="InterPro" id="IPR035952">
    <property type="entry name" value="Rhomboid-like_sf"/>
</dbReference>
<gene>
    <name evidence="9" type="ORF">SCODWIG_03372</name>
</gene>
<evidence type="ECO:0000259" key="8">
    <source>
        <dbReference type="Pfam" id="PF01694"/>
    </source>
</evidence>
<protein>
    <submittedName>
        <fullName evidence="9">Related to Rhomboid protein 1, mitochondrial</fullName>
    </submittedName>
</protein>
<dbReference type="PANTHER" id="PTHR43731">
    <property type="entry name" value="RHOMBOID PROTEASE"/>
    <property type="match status" value="1"/>
</dbReference>
<dbReference type="Proteomes" id="UP000262825">
    <property type="component" value="Unassembled WGS sequence"/>
</dbReference>
<dbReference type="OrthoDB" id="10260614at2759"/>
<dbReference type="AlphaFoldDB" id="A0A376BAI4"/>
<feature type="transmembrane region" description="Helical" evidence="7">
    <location>
        <begin position="297"/>
        <end position="319"/>
    </location>
</feature>
<evidence type="ECO:0000313" key="9">
    <source>
        <dbReference type="EMBL" id="SSD61611.1"/>
    </source>
</evidence>
<evidence type="ECO:0000313" key="10">
    <source>
        <dbReference type="Proteomes" id="UP000262825"/>
    </source>
</evidence>
<keyword evidence="10" id="KW-1185">Reference proteome</keyword>
<dbReference type="GO" id="GO:0016020">
    <property type="term" value="C:membrane"/>
    <property type="evidence" value="ECO:0007669"/>
    <property type="project" value="UniProtKB-SubCell"/>
</dbReference>
<evidence type="ECO:0000256" key="5">
    <source>
        <dbReference type="ARBA" id="ARBA00022989"/>
    </source>
</evidence>
<dbReference type="FunFam" id="1.20.1540.10:FF:000012">
    <property type="entry name" value="Rhomboid family protein"/>
    <property type="match status" value="1"/>
</dbReference>
<evidence type="ECO:0000256" key="2">
    <source>
        <dbReference type="ARBA" id="ARBA00009045"/>
    </source>
</evidence>
<feature type="domain" description="Peptidase S54 rhomboid" evidence="8">
    <location>
        <begin position="204"/>
        <end position="349"/>
    </location>
</feature>
<dbReference type="GO" id="GO:0004252">
    <property type="term" value="F:serine-type endopeptidase activity"/>
    <property type="evidence" value="ECO:0007669"/>
    <property type="project" value="InterPro"/>
</dbReference>
<proteinExistence type="inferred from homology"/>
<dbReference type="InterPro" id="IPR022764">
    <property type="entry name" value="Peptidase_S54_rhomboid_dom"/>
</dbReference>
<feature type="transmembrane region" description="Helical" evidence="7">
    <location>
        <begin position="267"/>
        <end position="290"/>
    </location>
</feature>
<organism evidence="9 10">
    <name type="scientific">Saccharomycodes ludwigii</name>
    <dbReference type="NCBI Taxonomy" id="36035"/>
    <lineage>
        <taxon>Eukaryota</taxon>
        <taxon>Fungi</taxon>
        <taxon>Dikarya</taxon>
        <taxon>Ascomycota</taxon>
        <taxon>Saccharomycotina</taxon>
        <taxon>Saccharomycetes</taxon>
        <taxon>Saccharomycodales</taxon>
        <taxon>Saccharomycodaceae</taxon>
        <taxon>Saccharomycodes</taxon>
    </lineage>
</organism>
<dbReference type="Gene3D" id="1.20.1540.10">
    <property type="entry name" value="Rhomboid-like"/>
    <property type="match status" value="1"/>
</dbReference>
<keyword evidence="3 7" id="KW-0812">Transmembrane</keyword>
<keyword evidence="4" id="KW-0378">Hydrolase</keyword>
<feature type="transmembrane region" description="Helical" evidence="7">
    <location>
        <begin position="225"/>
        <end position="247"/>
    </location>
</feature>
<dbReference type="EMBL" id="UFAJ01000788">
    <property type="protein sequence ID" value="SSD61611.1"/>
    <property type="molecule type" value="Genomic_DNA"/>
</dbReference>
<dbReference type="Pfam" id="PF01694">
    <property type="entry name" value="Rhomboid"/>
    <property type="match status" value="1"/>
</dbReference>
<feature type="transmembrane region" description="Helical" evidence="7">
    <location>
        <begin position="128"/>
        <end position="146"/>
    </location>
</feature>